<dbReference type="EMBL" id="KV448535">
    <property type="protein sequence ID" value="OAX35076.1"/>
    <property type="molecule type" value="Genomic_DNA"/>
</dbReference>
<gene>
    <name evidence="1" type="ORF">K503DRAFT_398084</name>
</gene>
<dbReference type="AlphaFoldDB" id="A0A1B7MR62"/>
<protein>
    <submittedName>
        <fullName evidence="1">Uncharacterized protein</fullName>
    </submittedName>
</protein>
<dbReference type="Proteomes" id="UP000092154">
    <property type="component" value="Unassembled WGS sequence"/>
</dbReference>
<evidence type="ECO:0000313" key="1">
    <source>
        <dbReference type="EMBL" id="OAX35076.1"/>
    </source>
</evidence>
<proteinExistence type="predicted"/>
<dbReference type="InParanoid" id="A0A1B7MR62"/>
<reference evidence="1 2" key="1">
    <citation type="submission" date="2016-06" db="EMBL/GenBank/DDBJ databases">
        <title>Comparative genomics of the ectomycorrhizal sister species Rhizopogon vinicolor and Rhizopogon vesiculosus (Basidiomycota: Boletales) reveals a divergence of the mating type B locus.</title>
        <authorList>
            <consortium name="DOE Joint Genome Institute"/>
            <person name="Mujic A.B."/>
            <person name="Kuo A."/>
            <person name="Tritt A."/>
            <person name="Lipzen A."/>
            <person name="Chen C."/>
            <person name="Johnson J."/>
            <person name="Sharma A."/>
            <person name="Barry K."/>
            <person name="Grigoriev I.V."/>
            <person name="Spatafora J.W."/>
        </authorList>
    </citation>
    <scope>NUCLEOTIDE SEQUENCE [LARGE SCALE GENOMIC DNA]</scope>
    <source>
        <strain evidence="1 2">AM-OR11-026</strain>
    </source>
</reference>
<sequence>MKKISWHDIDAACDCCGQPNMLRFGVPCFLHRQSGGDTEHELNVSKQQTVTSQAYLWIVYFGQCHMVPPSRGTQLVKFW</sequence>
<organism evidence="1 2">
    <name type="scientific">Rhizopogon vinicolor AM-OR11-026</name>
    <dbReference type="NCBI Taxonomy" id="1314800"/>
    <lineage>
        <taxon>Eukaryota</taxon>
        <taxon>Fungi</taxon>
        <taxon>Dikarya</taxon>
        <taxon>Basidiomycota</taxon>
        <taxon>Agaricomycotina</taxon>
        <taxon>Agaricomycetes</taxon>
        <taxon>Agaricomycetidae</taxon>
        <taxon>Boletales</taxon>
        <taxon>Suillineae</taxon>
        <taxon>Rhizopogonaceae</taxon>
        <taxon>Rhizopogon</taxon>
    </lineage>
</organism>
<name>A0A1B7MR62_9AGAM</name>
<evidence type="ECO:0000313" key="2">
    <source>
        <dbReference type="Proteomes" id="UP000092154"/>
    </source>
</evidence>
<accession>A0A1B7MR62</accession>
<keyword evidence="2" id="KW-1185">Reference proteome</keyword>